<comment type="caution">
    <text evidence="3">The sequence shown here is derived from an EMBL/GenBank/DDBJ whole genome shotgun (WGS) entry which is preliminary data.</text>
</comment>
<evidence type="ECO:0000256" key="1">
    <source>
        <dbReference type="SAM" id="MobiDB-lite"/>
    </source>
</evidence>
<sequence length="349" mass="40138">MSKKSTKRRLSFDDNDSSIIDENLPGPSKPTTSYPLNDDELLRLLQDSDFEENFSDESEDDNDDDNDYIVEQDTEVPLQSPTHTTKNISTASSSHDLPTGSPSIVIQPQNQQVWTPTRKNAPLLPFDGPTGMLQVPTSDEPIDFFLHLFTDDIFNLIITETNRQGEILSSKRTTPKARIKNWKNITRDDMEVFLGLIFLTGHTPAPTIAHYWQINDLYNFNVFRNAMSRDRFLLILRCLHFVENPPTGDPKLDDPLYKITPLFDLFHNRMKQVYYPTKELSLDESMLLWRGRHVDKVVKYLLSDYCGVGHSVYMDNFYNSVDLTEYLLDKNTYVTGTLRGNRKGNPSDV</sequence>
<proteinExistence type="predicted"/>
<organism evidence="3 4">
    <name type="scientific">Aphis craccivora</name>
    <name type="common">Cowpea aphid</name>
    <dbReference type="NCBI Taxonomy" id="307492"/>
    <lineage>
        <taxon>Eukaryota</taxon>
        <taxon>Metazoa</taxon>
        <taxon>Ecdysozoa</taxon>
        <taxon>Arthropoda</taxon>
        <taxon>Hexapoda</taxon>
        <taxon>Insecta</taxon>
        <taxon>Pterygota</taxon>
        <taxon>Neoptera</taxon>
        <taxon>Paraneoptera</taxon>
        <taxon>Hemiptera</taxon>
        <taxon>Sternorrhyncha</taxon>
        <taxon>Aphidomorpha</taxon>
        <taxon>Aphidoidea</taxon>
        <taxon>Aphididae</taxon>
        <taxon>Aphidini</taxon>
        <taxon>Aphis</taxon>
        <taxon>Aphis</taxon>
    </lineage>
</organism>
<accession>A0A6G0VJ49</accession>
<keyword evidence="4" id="KW-1185">Reference proteome</keyword>
<evidence type="ECO:0000313" key="4">
    <source>
        <dbReference type="Proteomes" id="UP000478052"/>
    </source>
</evidence>
<dbReference type="AlphaFoldDB" id="A0A6G0VJ49"/>
<dbReference type="PANTHER" id="PTHR46599">
    <property type="entry name" value="PIGGYBAC TRANSPOSABLE ELEMENT-DERIVED PROTEIN 4"/>
    <property type="match status" value="1"/>
</dbReference>
<feature type="compositionally biased region" description="Polar residues" evidence="1">
    <location>
        <begin position="77"/>
        <end position="98"/>
    </location>
</feature>
<name>A0A6G0VJ49_APHCR</name>
<dbReference type="OrthoDB" id="6620156at2759"/>
<feature type="domain" description="PiggyBac transposable element-derived protein" evidence="2">
    <location>
        <begin position="141"/>
        <end position="295"/>
    </location>
</feature>
<evidence type="ECO:0000313" key="3">
    <source>
        <dbReference type="EMBL" id="KAF0687600.1"/>
    </source>
</evidence>
<reference evidence="3 4" key="1">
    <citation type="submission" date="2019-08" db="EMBL/GenBank/DDBJ databases">
        <title>Whole genome of Aphis craccivora.</title>
        <authorList>
            <person name="Voronova N.V."/>
            <person name="Shulinski R.S."/>
            <person name="Bandarenka Y.V."/>
            <person name="Zhorov D.G."/>
            <person name="Warner D."/>
        </authorList>
    </citation>
    <scope>NUCLEOTIDE SEQUENCE [LARGE SCALE GENOMIC DNA]</scope>
    <source>
        <strain evidence="3">180601</strain>
        <tissue evidence="3">Whole Body</tissue>
    </source>
</reference>
<dbReference type="PANTHER" id="PTHR46599:SF3">
    <property type="entry name" value="PIGGYBAC TRANSPOSABLE ELEMENT-DERIVED PROTEIN 4"/>
    <property type="match status" value="1"/>
</dbReference>
<dbReference type="EMBL" id="VUJU01016794">
    <property type="protein sequence ID" value="KAF0687600.1"/>
    <property type="molecule type" value="Genomic_DNA"/>
</dbReference>
<dbReference type="Proteomes" id="UP000478052">
    <property type="component" value="Unassembled WGS sequence"/>
</dbReference>
<evidence type="ECO:0000259" key="2">
    <source>
        <dbReference type="Pfam" id="PF13843"/>
    </source>
</evidence>
<protein>
    <recommendedName>
        <fullName evidence="2">PiggyBac transposable element-derived protein domain-containing protein</fullName>
    </recommendedName>
</protein>
<feature type="non-terminal residue" evidence="3">
    <location>
        <position position="349"/>
    </location>
</feature>
<feature type="region of interest" description="Disordered" evidence="1">
    <location>
        <begin position="1"/>
        <end position="37"/>
    </location>
</feature>
<dbReference type="Pfam" id="PF13843">
    <property type="entry name" value="DDE_Tnp_1_7"/>
    <property type="match status" value="1"/>
</dbReference>
<feature type="region of interest" description="Disordered" evidence="1">
    <location>
        <begin position="73"/>
        <end position="98"/>
    </location>
</feature>
<gene>
    <name evidence="3" type="ORF">FWK35_00037783</name>
</gene>
<dbReference type="InterPro" id="IPR029526">
    <property type="entry name" value="PGBD"/>
</dbReference>